<organism evidence="10 11">
    <name type="scientific">Profundicola chukchiensis</name>
    <dbReference type="NCBI Taxonomy" id="2961959"/>
    <lineage>
        <taxon>Bacteria</taxon>
        <taxon>Pseudomonadati</taxon>
        <taxon>Bacteroidota</taxon>
        <taxon>Flavobacteriia</taxon>
        <taxon>Flavobacteriales</taxon>
        <taxon>Weeksellaceae</taxon>
        <taxon>Profundicola</taxon>
    </lineage>
</organism>
<dbReference type="SUPFAM" id="SSF52768">
    <property type="entry name" value="Arginase/deacetylase"/>
    <property type="match status" value="1"/>
</dbReference>
<feature type="binding site" evidence="5 7">
    <location>
        <position position="129"/>
    </location>
    <ligand>
        <name>Mn(2+)</name>
        <dbReference type="ChEBI" id="CHEBI:29035"/>
        <label>1</label>
    </ligand>
</feature>
<sequence>MIKPFDKSHWHGRVDVEDGMLGKRWHQLVKEFPKEHQAYLEKSVVFLGFASDEGVRRNKGRVGAAKAPDAIRKMLSILPQQDSDVNALYDYGNVVCVGNNLEEARDEQVQILKNLIAKKTYPLVLGGGHEVAYGNFLALSDKYKKIGIINIDAHFDLRLPHPDTNSGTGFYEMSQFCEKNNREFNYMCLGVQKTANTKAIFERAEKLGAHYVLADQIHEDRRAWSIAIDAFVEKVDAIYLSLDMDVFDAAYAPGVSAPAANGLNAFQVKGILKHILGSNKVRLMDVAEYNPEYDIDNRTARLAAHMVSEMVHNL</sequence>
<dbReference type="Gene3D" id="3.40.800.10">
    <property type="entry name" value="Ureohydrolase domain"/>
    <property type="match status" value="1"/>
</dbReference>
<dbReference type="InterPro" id="IPR020855">
    <property type="entry name" value="Ureohydrolase_Mn_BS"/>
</dbReference>
<dbReference type="GO" id="GO:0050415">
    <property type="term" value="F:formimidoylglutamase activity"/>
    <property type="evidence" value="ECO:0007669"/>
    <property type="project" value="UniProtKB-UniRule"/>
</dbReference>
<dbReference type="Pfam" id="PF00491">
    <property type="entry name" value="Arginase"/>
    <property type="match status" value="1"/>
</dbReference>
<dbReference type="PRINTS" id="PR00116">
    <property type="entry name" value="ARGINASE"/>
</dbReference>
<dbReference type="EMBL" id="JANCMU010000001">
    <property type="protein sequence ID" value="MDG4945013.1"/>
    <property type="molecule type" value="Genomic_DNA"/>
</dbReference>
<dbReference type="PANTHER" id="PTHR11358">
    <property type="entry name" value="ARGINASE/AGMATINASE"/>
    <property type="match status" value="1"/>
</dbReference>
<name>A0A9X4RTH0_9FLAO</name>
<accession>A0A9X4RTH0</accession>
<comment type="similarity">
    <text evidence="5 8 9">Belongs to the arginase family.</text>
</comment>
<feature type="binding site" evidence="5 7">
    <location>
        <position position="156"/>
    </location>
    <ligand>
        <name>Mn(2+)</name>
        <dbReference type="ChEBI" id="CHEBI:29035"/>
        <label>1</label>
    </ligand>
</feature>
<dbReference type="GO" id="GO:0008783">
    <property type="term" value="F:agmatinase activity"/>
    <property type="evidence" value="ECO:0007669"/>
    <property type="project" value="TreeGrafter"/>
</dbReference>
<feature type="binding site" evidence="7">
    <location>
        <position position="154"/>
    </location>
    <ligand>
        <name>Mn(2+)</name>
        <dbReference type="ChEBI" id="CHEBI:29035"/>
        <label>1</label>
    </ligand>
</feature>
<dbReference type="CDD" id="cd09988">
    <property type="entry name" value="Formimidoylglutamase"/>
    <property type="match status" value="1"/>
</dbReference>
<comment type="cofactor">
    <cofactor evidence="5 7">
        <name>Mn(2+)</name>
        <dbReference type="ChEBI" id="CHEBI:29035"/>
    </cofactor>
    <text evidence="5 7">Binds 2 manganese ions per subunit.</text>
</comment>
<comment type="pathway">
    <text evidence="5">Amino-acid degradation; L-histidine degradation into L-glutamate; L-glutamate from N-formimidoyl-L-glutamate (hydrolase route): step 1/1.</text>
</comment>
<dbReference type="AlphaFoldDB" id="A0A9X4RTH0"/>
<dbReference type="GO" id="GO:0033389">
    <property type="term" value="P:putrescine biosynthetic process from arginine, via agmatine"/>
    <property type="evidence" value="ECO:0007669"/>
    <property type="project" value="TreeGrafter"/>
</dbReference>
<dbReference type="InterPro" id="IPR023696">
    <property type="entry name" value="Ureohydrolase_dom_sf"/>
</dbReference>
<evidence type="ECO:0000256" key="1">
    <source>
        <dbReference type="ARBA" id="ARBA00022723"/>
    </source>
</evidence>
<keyword evidence="4 5" id="KW-0464">Manganese</keyword>
<evidence type="ECO:0000256" key="7">
    <source>
        <dbReference type="PIRSR" id="PIRSR036979-1"/>
    </source>
</evidence>
<gene>
    <name evidence="5 10" type="primary">hutG</name>
    <name evidence="10" type="ORF">NMK71_01175</name>
</gene>
<dbReference type="PANTHER" id="PTHR11358:SF35">
    <property type="entry name" value="FORMIMIDOYLGLUTAMASE"/>
    <property type="match status" value="1"/>
</dbReference>
<dbReference type="InterPro" id="IPR005923">
    <property type="entry name" value="HutG"/>
</dbReference>
<comment type="catalytic activity">
    <reaction evidence="5">
        <text>N-formimidoyl-L-glutamate + H2O = formamide + L-glutamate</text>
        <dbReference type="Rhea" id="RHEA:22492"/>
        <dbReference type="ChEBI" id="CHEBI:15377"/>
        <dbReference type="ChEBI" id="CHEBI:16397"/>
        <dbReference type="ChEBI" id="CHEBI:29985"/>
        <dbReference type="ChEBI" id="CHEBI:58928"/>
        <dbReference type="EC" id="3.5.3.8"/>
    </reaction>
</comment>
<dbReference type="GO" id="GO:0019556">
    <property type="term" value="P:L-histidine catabolic process to glutamate and formamide"/>
    <property type="evidence" value="ECO:0007669"/>
    <property type="project" value="UniProtKB-UniRule"/>
</dbReference>
<dbReference type="InterPro" id="IPR006035">
    <property type="entry name" value="Ureohydrolase"/>
</dbReference>
<comment type="caution">
    <text evidence="10">The sequence shown here is derived from an EMBL/GenBank/DDBJ whole genome shotgun (WGS) entry which is preliminary data.</text>
</comment>
<keyword evidence="3 5" id="KW-0369">Histidine metabolism</keyword>
<dbReference type="EC" id="3.5.3.8" evidence="5 6"/>
<feature type="binding site" evidence="5">
    <location>
        <position position="152"/>
    </location>
    <ligand>
        <name>Mn(2+)</name>
        <dbReference type="ChEBI" id="CHEBI:29035"/>
        <label>2</label>
    </ligand>
</feature>
<feature type="binding site" evidence="5 7">
    <location>
        <position position="152"/>
    </location>
    <ligand>
        <name>Mn(2+)</name>
        <dbReference type="ChEBI" id="CHEBI:29035"/>
        <label>1</label>
    </ligand>
</feature>
<dbReference type="Proteomes" id="UP001152599">
    <property type="component" value="Unassembled WGS sequence"/>
</dbReference>
<proteinExistence type="inferred from homology"/>
<feature type="binding site" evidence="5">
    <location>
        <position position="243"/>
    </location>
    <ligand>
        <name>Mn(2+)</name>
        <dbReference type="ChEBI" id="CHEBI:29035"/>
        <label>2</label>
    </ligand>
</feature>
<evidence type="ECO:0000256" key="9">
    <source>
        <dbReference type="RuleBase" id="RU003684"/>
    </source>
</evidence>
<feature type="binding site" evidence="5">
    <location>
        <position position="245"/>
    </location>
    <ligand>
        <name>Mn(2+)</name>
        <dbReference type="ChEBI" id="CHEBI:29035"/>
        <label>2</label>
    </ligand>
</feature>
<dbReference type="PROSITE" id="PS51409">
    <property type="entry name" value="ARGINASE_2"/>
    <property type="match status" value="1"/>
</dbReference>
<feature type="binding site" evidence="5 7">
    <location>
        <position position="243"/>
    </location>
    <ligand>
        <name>Mn(2+)</name>
        <dbReference type="ChEBI" id="CHEBI:29035"/>
        <label>1</label>
    </ligand>
</feature>
<evidence type="ECO:0000256" key="8">
    <source>
        <dbReference type="PROSITE-ProRule" id="PRU00742"/>
    </source>
</evidence>
<dbReference type="GO" id="GO:0030145">
    <property type="term" value="F:manganese ion binding"/>
    <property type="evidence" value="ECO:0007669"/>
    <property type="project" value="UniProtKB-UniRule"/>
</dbReference>
<evidence type="ECO:0000256" key="5">
    <source>
        <dbReference type="HAMAP-Rule" id="MF_00737"/>
    </source>
</evidence>
<reference evidence="10" key="1">
    <citation type="submission" date="2022-07" db="EMBL/GenBank/DDBJ databases">
        <title>Description and genome-wide analysis of Profundicola chukchiensis gen. nov., sp. nov., marine bacteria isolated from bottom sediments of the Chukchi Sea.</title>
        <authorList>
            <person name="Romanenko L."/>
            <person name="Otstavnykh N."/>
            <person name="Kurilenko V."/>
            <person name="Eremeev V."/>
            <person name="Velansky P."/>
            <person name="Mikhailov V."/>
            <person name="Isaeva M."/>
        </authorList>
    </citation>
    <scope>NUCLEOTIDE SEQUENCE</scope>
    <source>
        <strain evidence="10">KMM 9713</strain>
    </source>
</reference>
<comment type="function">
    <text evidence="5">Catalyzes the conversion of N-formimidoyl-L-glutamate to L-glutamate and formamide.</text>
</comment>
<keyword evidence="1 5" id="KW-0479">Metal-binding</keyword>
<dbReference type="PIRSF" id="PIRSF036979">
    <property type="entry name" value="Arginase"/>
    <property type="match status" value="1"/>
</dbReference>
<evidence type="ECO:0000256" key="2">
    <source>
        <dbReference type="ARBA" id="ARBA00022801"/>
    </source>
</evidence>
<evidence type="ECO:0000313" key="11">
    <source>
        <dbReference type="Proteomes" id="UP001152599"/>
    </source>
</evidence>
<evidence type="ECO:0000256" key="6">
    <source>
        <dbReference type="NCBIfam" id="TIGR01227"/>
    </source>
</evidence>
<dbReference type="PROSITE" id="PS01053">
    <property type="entry name" value="ARGINASE_1"/>
    <property type="match status" value="1"/>
</dbReference>
<keyword evidence="11" id="KW-1185">Reference proteome</keyword>
<dbReference type="HAMAP" id="MF_00737">
    <property type="entry name" value="Formimidoylglutam"/>
    <property type="match status" value="1"/>
</dbReference>
<dbReference type="RefSeq" id="WP_304419755.1">
    <property type="nucleotide sequence ID" value="NZ_JANCMU010000001.1"/>
</dbReference>
<keyword evidence="2 5" id="KW-0378">Hydrolase</keyword>
<evidence type="ECO:0000256" key="3">
    <source>
        <dbReference type="ARBA" id="ARBA00022808"/>
    </source>
</evidence>
<feature type="binding site" evidence="7">
    <location>
        <position position="245"/>
    </location>
    <ligand>
        <name>Mn(2+)</name>
        <dbReference type="ChEBI" id="CHEBI:29035"/>
        <label>1</label>
    </ligand>
</feature>
<evidence type="ECO:0000256" key="4">
    <source>
        <dbReference type="ARBA" id="ARBA00023211"/>
    </source>
</evidence>
<feature type="binding site" evidence="5">
    <location>
        <position position="154"/>
    </location>
    <ligand>
        <name>Mn(2+)</name>
        <dbReference type="ChEBI" id="CHEBI:29035"/>
        <label>2</label>
    </ligand>
</feature>
<dbReference type="NCBIfam" id="TIGR01227">
    <property type="entry name" value="hutG"/>
    <property type="match status" value="1"/>
</dbReference>
<protein>
    <recommendedName>
        <fullName evidence="5 6">Formimidoylglutamase</fullName>
        <ecNumber evidence="5 6">3.5.3.8</ecNumber>
    </recommendedName>
    <alternativeName>
        <fullName evidence="5">Formiminoglutamase</fullName>
    </alternativeName>
    <alternativeName>
        <fullName evidence="5">Formiminoglutamate hydrolase</fullName>
    </alternativeName>
</protein>
<evidence type="ECO:0000313" key="10">
    <source>
        <dbReference type="EMBL" id="MDG4945013.1"/>
    </source>
</evidence>